<evidence type="ECO:0000256" key="2">
    <source>
        <dbReference type="ARBA" id="ARBA00022448"/>
    </source>
</evidence>
<feature type="transmembrane region" description="Helical" evidence="9">
    <location>
        <begin position="32"/>
        <end position="54"/>
    </location>
</feature>
<keyword evidence="5 9" id="KW-0653">Protein transport</keyword>
<keyword evidence="7 9" id="KW-0811">Translocation</keyword>
<comment type="subcellular location">
    <subcellularLocation>
        <location evidence="9">Cell membrane</location>
        <topology evidence="9">Single-pass membrane protein</topology>
    </subcellularLocation>
    <subcellularLocation>
        <location evidence="1">Membrane</location>
    </subcellularLocation>
</comment>
<keyword evidence="4 9" id="KW-0812">Transmembrane</keyword>
<evidence type="ECO:0000256" key="6">
    <source>
        <dbReference type="ARBA" id="ARBA00022989"/>
    </source>
</evidence>
<dbReference type="GO" id="GO:0008320">
    <property type="term" value="F:protein transmembrane transporter activity"/>
    <property type="evidence" value="ECO:0007669"/>
    <property type="project" value="UniProtKB-UniRule"/>
</dbReference>
<evidence type="ECO:0000256" key="8">
    <source>
        <dbReference type="ARBA" id="ARBA00023136"/>
    </source>
</evidence>
<dbReference type="InterPro" id="IPR038379">
    <property type="entry name" value="SecE_sf"/>
</dbReference>
<evidence type="ECO:0000256" key="9">
    <source>
        <dbReference type="HAMAP-Rule" id="MF_00422"/>
    </source>
</evidence>
<dbReference type="GO" id="GO:0006605">
    <property type="term" value="P:protein targeting"/>
    <property type="evidence" value="ECO:0007669"/>
    <property type="project" value="UniProtKB-UniRule"/>
</dbReference>
<dbReference type="InterPro" id="IPR005807">
    <property type="entry name" value="SecE_bac"/>
</dbReference>
<dbReference type="PANTHER" id="PTHR33910">
    <property type="entry name" value="PROTEIN TRANSLOCASE SUBUNIT SECE"/>
    <property type="match status" value="1"/>
</dbReference>
<evidence type="ECO:0000256" key="5">
    <source>
        <dbReference type="ARBA" id="ARBA00022927"/>
    </source>
</evidence>
<gene>
    <name evidence="9 10" type="primary">secE</name>
    <name evidence="10" type="ORF">ENK37_07825</name>
</gene>
<comment type="function">
    <text evidence="9">Essential subunit of the Sec protein translocation channel SecYEG. Clamps together the 2 halves of SecY. May contact the channel plug during translocation.</text>
</comment>
<proteinExistence type="inferred from homology"/>
<dbReference type="NCBIfam" id="TIGR00964">
    <property type="entry name" value="secE_bact"/>
    <property type="match status" value="1"/>
</dbReference>
<name>A0A7C4ZIC3_9DEIN</name>
<evidence type="ECO:0000256" key="7">
    <source>
        <dbReference type="ARBA" id="ARBA00023010"/>
    </source>
</evidence>
<dbReference type="GO" id="GO:0065002">
    <property type="term" value="P:intracellular protein transmembrane transport"/>
    <property type="evidence" value="ECO:0007669"/>
    <property type="project" value="UniProtKB-UniRule"/>
</dbReference>
<protein>
    <recommendedName>
        <fullName evidence="9">Protein translocase subunit SecE</fullName>
    </recommendedName>
</protein>
<keyword evidence="2 9" id="KW-0813">Transport</keyword>
<dbReference type="EMBL" id="DRPZ01000201">
    <property type="protein sequence ID" value="HGY09941.1"/>
    <property type="molecule type" value="Genomic_DNA"/>
</dbReference>
<dbReference type="HAMAP" id="MF_00422">
    <property type="entry name" value="SecE"/>
    <property type="match status" value="1"/>
</dbReference>
<dbReference type="PROSITE" id="PS01067">
    <property type="entry name" value="SECE_SEC61G"/>
    <property type="match status" value="1"/>
</dbReference>
<sequence length="60" mass="7039">MGKIITYFREARAELARVSWPSRDEIIQSTEAVLLFTLFSMTILWIYDVVFGAVMRNILR</sequence>
<evidence type="ECO:0000256" key="1">
    <source>
        <dbReference type="ARBA" id="ARBA00004370"/>
    </source>
</evidence>
<dbReference type="Gene3D" id="1.20.5.1030">
    <property type="entry name" value="Preprotein translocase secy subunit"/>
    <property type="match status" value="1"/>
</dbReference>
<dbReference type="Proteomes" id="UP000885759">
    <property type="component" value="Unassembled WGS sequence"/>
</dbReference>
<comment type="subunit">
    <text evidence="9">Component of the Sec protein translocase complex. Heterotrimer consisting of SecY, SecE and SecG subunits. The heterotrimers can form oligomers, although 1 heterotrimer is thought to be able to translocate proteins. Interacts with the ribosome. Interacts with SecDF, and other proteins may be involved. Interacts with SecA.</text>
</comment>
<dbReference type="GO" id="GO:0009306">
    <property type="term" value="P:protein secretion"/>
    <property type="evidence" value="ECO:0007669"/>
    <property type="project" value="UniProtKB-UniRule"/>
</dbReference>
<evidence type="ECO:0000256" key="3">
    <source>
        <dbReference type="ARBA" id="ARBA00022475"/>
    </source>
</evidence>
<keyword evidence="6 9" id="KW-1133">Transmembrane helix</keyword>
<comment type="caution">
    <text evidence="10">The sequence shown here is derived from an EMBL/GenBank/DDBJ whole genome shotgun (WGS) entry which is preliminary data.</text>
</comment>
<dbReference type="GO" id="GO:0005886">
    <property type="term" value="C:plasma membrane"/>
    <property type="evidence" value="ECO:0007669"/>
    <property type="project" value="UniProtKB-SubCell"/>
</dbReference>
<dbReference type="AlphaFoldDB" id="A0A7C4ZIC3"/>
<dbReference type="GO" id="GO:0043952">
    <property type="term" value="P:protein transport by the Sec complex"/>
    <property type="evidence" value="ECO:0007669"/>
    <property type="project" value="UniProtKB-UniRule"/>
</dbReference>
<organism evidence="10">
    <name type="scientific">Oceanithermus profundus</name>
    <dbReference type="NCBI Taxonomy" id="187137"/>
    <lineage>
        <taxon>Bacteria</taxon>
        <taxon>Thermotogati</taxon>
        <taxon>Deinococcota</taxon>
        <taxon>Deinococci</taxon>
        <taxon>Thermales</taxon>
        <taxon>Thermaceae</taxon>
        <taxon>Oceanithermus</taxon>
    </lineage>
</organism>
<evidence type="ECO:0000256" key="4">
    <source>
        <dbReference type="ARBA" id="ARBA00022692"/>
    </source>
</evidence>
<keyword evidence="8 9" id="KW-0472">Membrane</keyword>
<comment type="similarity">
    <text evidence="9">Belongs to the SecE/SEC61-gamma family.</text>
</comment>
<dbReference type="Pfam" id="PF00584">
    <property type="entry name" value="SecE"/>
    <property type="match status" value="1"/>
</dbReference>
<evidence type="ECO:0000313" key="10">
    <source>
        <dbReference type="EMBL" id="HGY09941.1"/>
    </source>
</evidence>
<dbReference type="PANTHER" id="PTHR33910:SF1">
    <property type="entry name" value="PROTEIN TRANSLOCASE SUBUNIT SECE"/>
    <property type="match status" value="1"/>
</dbReference>
<dbReference type="InterPro" id="IPR001901">
    <property type="entry name" value="Translocase_SecE/Sec61-g"/>
</dbReference>
<keyword evidence="3 9" id="KW-1003">Cell membrane</keyword>
<reference evidence="10" key="1">
    <citation type="journal article" date="2020" name="mSystems">
        <title>Genome- and Community-Level Interaction Insights into Carbon Utilization and Element Cycling Functions of Hydrothermarchaeota in Hydrothermal Sediment.</title>
        <authorList>
            <person name="Zhou Z."/>
            <person name="Liu Y."/>
            <person name="Xu W."/>
            <person name="Pan J."/>
            <person name="Luo Z.H."/>
            <person name="Li M."/>
        </authorList>
    </citation>
    <scope>NUCLEOTIDE SEQUENCE [LARGE SCALE GENOMIC DNA]</scope>
    <source>
        <strain evidence="10">HyVt-570</strain>
    </source>
</reference>
<accession>A0A7C4ZIC3</accession>